<dbReference type="InterPro" id="IPR023187">
    <property type="entry name" value="Tscrpt_reg_MarR-type_CS"/>
</dbReference>
<organism evidence="6 7">
    <name type="scientific">Cellulomonas septica</name>
    <dbReference type="NCBI Taxonomy" id="285080"/>
    <lineage>
        <taxon>Bacteria</taxon>
        <taxon>Bacillati</taxon>
        <taxon>Actinomycetota</taxon>
        <taxon>Actinomycetes</taxon>
        <taxon>Micrococcales</taxon>
        <taxon>Cellulomonadaceae</taxon>
        <taxon>Cellulomonas</taxon>
    </lineage>
</organism>
<dbReference type="PROSITE" id="PS01117">
    <property type="entry name" value="HTH_MARR_1"/>
    <property type="match status" value="1"/>
</dbReference>
<keyword evidence="1" id="KW-0805">Transcription regulation</keyword>
<evidence type="ECO:0000256" key="4">
    <source>
        <dbReference type="SAM" id="MobiDB-lite"/>
    </source>
</evidence>
<accession>A0ABX1K2I8</accession>
<dbReference type="InterPro" id="IPR039422">
    <property type="entry name" value="MarR/SlyA-like"/>
</dbReference>
<gene>
    <name evidence="6" type="ORF">HGA02_09665</name>
</gene>
<dbReference type="InterPro" id="IPR036390">
    <property type="entry name" value="WH_DNA-bd_sf"/>
</dbReference>
<dbReference type="SUPFAM" id="SSF46785">
    <property type="entry name" value="Winged helix' DNA-binding domain"/>
    <property type="match status" value="1"/>
</dbReference>
<dbReference type="InterPro" id="IPR036388">
    <property type="entry name" value="WH-like_DNA-bd_sf"/>
</dbReference>
<dbReference type="SMART" id="SM00347">
    <property type="entry name" value="HTH_MARR"/>
    <property type="match status" value="1"/>
</dbReference>
<feature type="non-terminal residue" evidence="6">
    <location>
        <position position="127"/>
    </location>
</feature>
<comment type="caution">
    <text evidence="6">The sequence shown here is derived from an EMBL/GenBank/DDBJ whole genome shotgun (WGS) entry which is preliminary data.</text>
</comment>
<dbReference type="InterPro" id="IPR000835">
    <property type="entry name" value="HTH_MarR-typ"/>
</dbReference>
<sequence>MTADAPTDLGALAARVRTAIDDETAHRLTTAGHPDLRPQHRSVLGALDDDGTRATAIGRRTGQHKQVVGTSVDELEALGYVERRPDPADRRAKLVVATPRGADARRVLAAAGAAIAARHRDAVGDRI</sequence>
<evidence type="ECO:0000256" key="1">
    <source>
        <dbReference type="ARBA" id="ARBA00023015"/>
    </source>
</evidence>
<feature type="domain" description="HTH marR-type" evidence="5">
    <location>
        <begin position="29"/>
        <end position="127"/>
    </location>
</feature>
<proteinExistence type="predicted"/>
<keyword evidence="3" id="KW-0804">Transcription</keyword>
<evidence type="ECO:0000256" key="2">
    <source>
        <dbReference type="ARBA" id="ARBA00023125"/>
    </source>
</evidence>
<dbReference type="Proteomes" id="UP000777774">
    <property type="component" value="Unassembled WGS sequence"/>
</dbReference>
<keyword evidence="2" id="KW-0238">DNA-binding</keyword>
<name>A0ABX1K2I8_9CELL</name>
<reference evidence="6 7" key="1">
    <citation type="submission" date="2020-04" db="EMBL/GenBank/DDBJ databases">
        <title>MicrobeNet Type strains.</title>
        <authorList>
            <person name="Nicholson A.C."/>
        </authorList>
    </citation>
    <scope>NUCLEOTIDE SEQUENCE [LARGE SCALE GENOMIC DNA]</scope>
    <source>
        <strain evidence="6 7">ATCC BAA-787</strain>
    </source>
</reference>
<protein>
    <submittedName>
        <fullName evidence="6">MarR family transcriptional regulator</fullName>
    </submittedName>
</protein>
<dbReference type="Pfam" id="PF12802">
    <property type="entry name" value="MarR_2"/>
    <property type="match status" value="1"/>
</dbReference>
<dbReference type="RefSeq" id="WP_168678830.1">
    <property type="nucleotide sequence ID" value="NZ_JAAXOY010000211.1"/>
</dbReference>
<dbReference type="EMBL" id="JAAXOY010000211">
    <property type="protein sequence ID" value="NKY39785.1"/>
    <property type="molecule type" value="Genomic_DNA"/>
</dbReference>
<dbReference type="PANTHER" id="PTHR33164">
    <property type="entry name" value="TRANSCRIPTIONAL REGULATOR, MARR FAMILY"/>
    <property type="match status" value="1"/>
</dbReference>
<keyword evidence="7" id="KW-1185">Reference proteome</keyword>
<dbReference type="PANTHER" id="PTHR33164:SF99">
    <property type="entry name" value="MARR FAMILY REGULATORY PROTEIN"/>
    <property type="match status" value="1"/>
</dbReference>
<evidence type="ECO:0000313" key="6">
    <source>
        <dbReference type="EMBL" id="NKY39785.1"/>
    </source>
</evidence>
<evidence type="ECO:0000313" key="7">
    <source>
        <dbReference type="Proteomes" id="UP000777774"/>
    </source>
</evidence>
<dbReference type="Gene3D" id="1.10.10.10">
    <property type="entry name" value="Winged helix-like DNA-binding domain superfamily/Winged helix DNA-binding domain"/>
    <property type="match status" value="1"/>
</dbReference>
<evidence type="ECO:0000256" key="3">
    <source>
        <dbReference type="ARBA" id="ARBA00023163"/>
    </source>
</evidence>
<feature type="region of interest" description="Disordered" evidence="4">
    <location>
        <begin position="28"/>
        <end position="49"/>
    </location>
</feature>
<evidence type="ECO:0000259" key="5">
    <source>
        <dbReference type="SMART" id="SM00347"/>
    </source>
</evidence>